<gene>
    <name evidence="1" type="ORF">KYN89_05975</name>
</gene>
<name>A0ABS7PC11_9SPHN</name>
<dbReference type="Proteomes" id="UP000759298">
    <property type="component" value="Unassembled WGS sequence"/>
</dbReference>
<sequence>MATKNNTTSLSIAEMREFAGFSPCEQRFIRRNLDIGLGRCDAFKLWARNASENVDIRRQYVAYQDLKVLRHTMPGADAGESVSPFMGQLSRLAAFDLAQERLDGFSPFRFLYERLLGPEVRPWLPSAFCAGAAMPHLRPARRKLLLQSLSEAAATAPAWSSRPPTFFPEYVDLADEAA</sequence>
<proteinExistence type="predicted"/>
<reference evidence="1 2" key="1">
    <citation type="submission" date="2021-07" db="EMBL/GenBank/DDBJ databases">
        <title>Alteriqipengyuania abyssalis NZ-12B nov, sp.nov isolated from deep sea sponge in pacific ocean.</title>
        <authorList>
            <person name="Tareen S."/>
            <person name="Wink J."/>
        </authorList>
    </citation>
    <scope>NUCLEOTIDE SEQUENCE [LARGE SCALE GENOMIC DNA]</scope>
    <source>
        <strain evidence="1 2">NZ-12B</strain>
    </source>
</reference>
<dbReference type="EMBL" id="JAHWXP010000002">
    <property type="protein sequence ID" value="MBY8336589.1"/>
    <property type="molecule type" value="Genomic_DNA"/>
</dbReference>
<organism evidence="1 2">
    <name type="scientific">Alteriqipengyuania abyssalis</name>
    <dbReference type="NCBI Taxonomy" id="2860200"/>
    <lineage>
        <taxon>Bacteria</taxon>
        <taxon>Pseudomonadati</taxon>
        <taxon>Pseudomonadota</taxon>
        <taxon>Alphaproteobacteria</taxon>
        <taxon>Sphingomonadales</taxon>
        <taxon>Erythrobacteraceae</taxon>
        <taxon>Alteriqipengyuania</taxon>
    </lineage>
</organism>
<protein>
    <submittedName>
        <fullName evidence="1">Uncharacterized protein</fullName>
    </submittedName>
</protein>
<comment type="caution">
    <text evidence="1">The sequence shown here is derived from an EMBL/GenBank/DDBJ whole genome shotgun (WGS) entry which is preliminary data.</text>
</comment>
<evidence type="ECO:0000313" key="2">
    <source>
        <dbReference type="Proteomes" id="UP000759298"/>
    </source>
</evidence>
<accession>A0ABS7PC11</accession>
<evidence type="ECO:0000313" key="1">
    <source>
        <dbReference type="EMBL" id="MBY8336589.1"/>
    </source>
</evidence>
<keyword evidence="2" id="KW-1185">Reference proteome</keyword>
<dbReference type="RefSeq" id="WP_222824263.1">
    <property type="nucleotide sequence ID" value="NZ_JAHWXP010000002.1"/>
</dbReference>